<evidence type="ECO:0000313" key="2">
    <source>
        <dbReference type="EMBL" id="MBZ0157327.1"/>
    </source>
</evidence>
<accession>A0A953JC78</accession>
<protein>
    <submittedName>
        <fullName evidence="2">PGPGW domain-containing protein</fullName>
    </submittedName>
</protein>
<sequence length="78" mass="8614">MSRYFFRKVKRVVIAVAGFSVLAVGLLMIVLPGPAFIVIPIGLGILATEFSWAGTLLEKTKEVIRRKSAKWRGNKEAP</sequence>
<dbReference type="EMBL" id="JAIOIV010000110">
    <property type="protein sequence ID" value="MBZ0157327.1"/>
    <property type="molecule type" value="Genomic_DNA"/>
</dbReference>
<gene>
    <name evidence="2" type="ORF">K8I29_14095</name>
</gene>
<feature type="transmembrane region" description="Helical" evidence="1">
    <location>
        <begin position="12"/>
        <end position="31"/>
    </location>
</feature>
<dbReference type="Proteomes" id="UP000705867">
    <property type="component" value="Unassembled WGS sequence"/>
</dbReference>
<keyword evidence="1" id="KW-0812">Transmembrane</keyword>
<keyword evidence="1" id="KW-1133">Transmembrane helix</keyword>
<keyword evidence="1" id="KW-0472">Membrane</keyword>
<name>A0A953JC78_9BACT</name>
<dbReference type="InterPro" id="IPR019099">
    <property type="entry name" value="Uncharacterised_PGPGW_TM"/>
</dbReference>
<reference evidence="2" key="2">
    <citation type="submission" date="2021-08" db="EMBL/GenBank/DDBJ databases">
        <authorList>
            <person name="Dalcin Martins P."/>
        </authorList>
    </citation>
    <scope>NUCLEOTIDE SEQUENCE</scope>
    <source>
        <strain evidence="2">MAG_39</strain>
    </source>
</reference>
<evidence type="ECO:0000256" key="1">
    <source>
        <dbReference type="SAM" id="Phobius"/>
    </source>
</evidence>
<reference evidence="2" key="1">
    <citation type="journal article" date="2021" name="bioRxiv">
        <title>Unraveling nitrogen, sulfur and carbon metabolic pathways and microbial community transcriptional responses to substrate deprivation and toxicity stresses in a bioreactor mimicking anoxic brackish coastal sediment conditions.</title>
        <authorList>
            <person name="Martins P.D."/>
            <person name="Echeveste M.J."/>
            <person name="Arshad A."/>
            <person name="Kurth J."/>
            <person name="Ouboter H."/>
            <person name="Jetten M.S.M."/>
            <person name="Welte C.U."/>
        </authorList>
    </citation>
    <scope>NUCLEOTIDE SEQUENCE</scope>
    <source>
        <strain evidence="2">MAG_39</strain>
    </source>
</reference>
<feature type="transmembrane region" description="Helical" evidence="1">
    <location>
        <begin position="37"/>
        <end position="57"/>
    </location>
</feature>
<comment type="caution">
    <text evidence="2">The sequence shown here is derived from an EMBL/GenBank/DDBJ whole genome shotgun (WGS) entry which is preliminary data.</text>
</comment>
<dbReference type="AlphaFoldDB" id="A0A953JC78"/>
<organism evidence="2 3">
    <name type="scientific">Candidatus Nitrobium versatile</name>
    <dbReference type="NCBI Taxonomy" id="2884831"/>
    <lineage>
        <taxon>Bacteria</taxon>
        <taxon>Pseudomonadati</taxon>
        <taxon>Nitrospirota</taxon>
        <taxon>Nitrospiria</taxon>
        <taxon>Nitrospirales</taxon>
        <taxon>Nitrospiraceae</taxon>
        <taxon>Candidatus Nitrobium</taxon>
    </lineage>
</organism>
<dbReference type="Pfam" id="PF09656">
    <property type="entry name" value="PGPGW"/>
    <property type="match status" value="1"/>
</dbReference>
<proteinExistence type="predicted"/>
<evidence type="ECO:0000313" key="3">
    <source>
        <dbReference type="Proteomes" id="UP000705867"/>
    </source>
</evidence>